<protein>
    <submittedName>
        <fullName evidence="7">Protein kinase family protein</fullName>
    </submittedName>
</protein>
<dbReference type="InterPro" id="IPR000719">
    <property type="entry name" value="Prot_kinase_dom"/>
</dbReference>
<dbReference type="Gene3D" id="1.10.510.10">
    <property type="entry name" value="Transferase(Phosphotransferase) domain 1"/>
    <property type="match status" value="1"/>
</dbReference>
<proteinExistence type="predicted"/>
<dbReference type="RefSeq" id="WP_121853921.1">
    <property type="nucleotide sequence ID" value="NZ_CP037952.1"/>
</dbReference>
<dbReference type="PROSITE" id="PS50011">
    <property type="entry name" value="PROTEIN_KINASE_DOM"/>
    <property type="match status" value="1"/>
</dbReference>
<dbReference type="GO" id="GO:0005524">
    <property type="term" value="F:ATP binding"/>
    <property type="evidence" value="ECO:0007669"/>
    <property type="project" value="UniProtKB-KW"/>
</dbReference>
<evidence type="ECO:0000256" key="5">
    <source>
        <dbReference type="ARBA" id="ARBA00022840"/>
    </source>
</evidence>
<feature type="domain" description="Protein kinase" evidence="6">
    <location>
        <begin position="36"/>
        <end position="261"/>
    </location>
</feature>
<keyword evidence="5" id="KW-0067">ATP-binding</keyword>
<sequence length="261" mass="29716">MSEAIKGIGCCLPYSNNQESPKSEYQKLHNDIISACYPIAPIGSGAYCDVYEVSKDGEPLVVKLLKPHKISLQSKRVDKQLYDDCIKKMNNESRFLKILSGHKNIIQFVSEEVDSNGDVVSITEKKGTDIRKWMCKHSPVELKGMAIYIRSLFEGLAYIHKNNIIHNNFYIDNMLLGSDGKLKICDFGDSCEYMPHLAILKERDIKNSGKIVESFTNYLSKEERKYFADIIDFTEGSPTPSAEECLERFHLLNYMSKSHLP</sequence>
<keyword evidence="8" id="KW-1185">Reference proteome</keyword>
<accession>A0A3A6TKG8</accession>
<comment type="caution">
    <text evidence="7">The sequence shown here is derived from an EMBL/GenBank/DDBJ whole genome shotgun (WGS) entry which is preliminary data.</text>
</comment>
<dbReference type="GO" id="GO:0004674">
    <property type="term" value="F:protein serine/threonine kinase activity"/>
    <property type="evidence" value="ECO:0007669"/>
    <property type="project" value="UniProtKB-KW"/>
</dbReference>
<dbReference type="Pfam" id="PF00069">
    <property type="entry name" value="Pkinase"/>
    <property type="match status" value="1"/>
</dbReference>
<name>A0A3A6TKG8_9GAMM</name>
<keyword evidence="2" id="KW-0808">Transferase</keyword>
<keyword evidence="3" id="KW-0547">Nucleotide-binding</keyword>
<dbReference type="AlphaFoldDB" id="A0A3A6TKG8"/>
<dbReference type="Proteomes" id="UP000273022">
    <property type="component" value="Unassembled WGS sequence"/>
</dbReference>
<keyword evidence="1" id="KW-0723">Serine/threonine-protein kinase</keyword>
<evidence type="ECO:0000313" key="7">
    <source>
        <dbReference type="EMBL" id="RJY12545.1"/>
    </source>
</evidence>
<dbReference type="InterPro" id="IPR011009">
    <property type="entry name" value="Kinase-like_dom_sf"/>
</dbReference>
<evidence type="ECO:0000256" key="1">
    <source>
        <dbReference type="ARBA" id="ARBA00022527"/>
    </source>
</evidence>
<gene>
    <name evidence="7" type="ORF">D5R81_12250</name>
</gene>
<dbReference type="SUPFAM" id="SSF56112">
    <property type="entry name" value="Protein kinase-like (PK-like)"/>
    <property type="match status" value="1"/>
</dbReference>
<dbReference type="OrthoDB" id="9801841at2"/>
<evidence type="ECO:0000259" key="6">
    <source>
        <dbReference type="PROSITE" id="PS50011"/>
    </source>
</evidence>
<evidence type="ECO:0000256" key="2">
    <source>
        <dbReference type="ARBA" id="ARBA00022679"/>
    </source>
</evidence>
<evidence type="ECO:0000313" key="8">
    <source>
        <dbReference type="Proteomes" id="UP000273022"/>
    </source>
</evidence>
<dbReference type="PANTHER" id="PTHR11584:SF369">
    <property type="entry name" value="MITOGEN-ACTIVATED PROTEIN KINASE KINASE KINASE 19-RELATED"/>
    <property type="match status" value="1"/>
</dbReference>
<evidence type="ECO:0000256" key="3">
    <source>
        <dbReference type="ARBA" id="ARBA00022741"/>
    </source>
</evidence>
<reference evidence="7 8" key="1">
    <citation type="submission" date="2018-09" db="EMBL/GenBank/DDBJ databases">
        <title>Phylogeny of the Shewanellaceae, and recommendation for two new genera, Pseudoshewanella and Parashewanella.</title>
        <authorList>
            <person name="Wang G."/>
        </authorList>
    </citation>
    <scope>NUCLEOTIDE SEQUENCE [LARGE SCALE GENOMIC DNA]</scope>
    <source>
        <strain evidence="7 8">KCTC 22492</strain>
    </source>
</reference>
<dbReference type="SMART" id="SM00220">
    <property type="entry name" value="S_TKc"/>
    <property type="match status" value="1"/>
</dbReference>
<dbReference type="PANTHER" id="PTHR11584">
    <property type="entry name" value="SERINE/THREONINE PROTEIN KINASE"/>
    <property type="match status" value="1"/>
</dbReference>
<keyword evidence="4 7" id="KW-0418">Kinase</keyword>
<dbReference type="EMBL" id="QYYH01000073">
    <property type="protein sequence ID" value="RJY12545.1"/>
    <property type="molecule type" value="Genomic_DNA"/>
</dbReference>
<evidence type="ECO:0000256" key="4">
    <source>
        <dbReference type="ARBA" id="ARBA00022777"/>
    </source>
</evidence>
<organism evidence="7 8">
    <name type="scientific">Parashewanella spongiae</name>
    <dbReference type="NCBI Taxonomy" id="342950"/>
    <lineage>
        <taxon>Bacteria</taxon>
        <taxon>Pseudomonadati</taxon>
        <taxon>Pseudomonadota</taxon>
        <taxon>Gammaproteobacteria</taxon>
        <taxon>Alteromonadales</taxon>
        <taxon>Shewanellaceae</taxon>
        <taxon>Parashewanella</taxon>
    </lineage>
</organism>